<dbReference type="EMBL" id="LT853704">
    <property type="protein sequence ID" value="SMQ56239.1"/>
    <property type="molecule type" value="Genomic_DNA"/>
</dbReference>
<dbReference type="Proteomes" id="UP000215127">
    <property type="component" value="Chromosome 13"/>
</dbReference>
<evidence type="ECO:0000313" key="2">
    <source>
        <dbReference type="Proteomes" id="UP000215127"/>
    </source>
</evidence>
<protein>
    <submittedName>
        <fullName evidence="1">Uncharacterized protein</fullName>
    </submittedName>
</protein>
<dbReference type="AlphaFoldDB" id="A0A1X7S9C4"/>
<organism evidence="1 2">
    <name type="scientific">Zymoseptoria tritici (strain ST99CH_3D7)</name>
    <dbReference type="NCBI Taxonomy" id="1276538"/>
    <lineage>
        <taxon>Eukaryota</taxon>
        <taxon>Fungi</taxon>
        <taxon>Dikarya</taxon>
        <taxon>Ascomycota</taxon>
        <taxon>Pezizomycotina</taxon>
        <taxon>Dothideomycetes</taxon>
        <taxon>Dothideomycetidae</taxon>
        <taxon>Mycosphaerellales</taxon>
        <taxon>Mycosphaerellaceae</taxon>
        <taxon>Zymoseptoria</taxon>
    </lineage>
</organism>
<keyword evidence="2" id="KW-1185">Reference proteome</keyword>
<gene>
    <name evidence="1" type="ORF">ZT3D7_G11394</name>
</gene>
<evidence type="ECO:0000313" key="1">
    <source>
        <dbReference type="EMBL" id="SMQ56239.1"/>
    </source>
</evidence>
<proteinExistence type="predicted"/>
<sequence length="333" mass="37037">MVGKMGPALPCDDMMEDLLAVLTLLEVQALCRTNLAVDEAVNMYIMIVAPNSSGKITIGRNFITADVHTGRPIRRLHNAAFDVNQHSRFVVHIMGFHIESKRQMAQAIYAACHPSEDFNAKEVPLRRLEFVDCSFINLDLLPSLIELFPKLVSDQAECLANEPGHTILRTISYQLSRTPQSNDDPADWSRLKVRPGDKWPLTKLISLAQKLAKDKGRLATCEGLKEALAKNSRDEDAVFVRDALIKLGGITHGPHKMTTRAFMAHVRMADWECSHCDKMVPGAFYVGQQFHAVRFKEEEVAWPASESSVPVSQISLASVRRVARGQPGSAVVR</sequence>
<reference evidence="1 2" key="1">
    <citation type="submission" date="2016-06" db="EMBL/GenBank/DDBJ databases">
        <authorList>
            <person name="Kjaerup R.B."/>
            <person name="Dalgaard T.S."/>
            <person name="Juul-Madsen H.R."/>
        </authorList>
    </citation>
    <scope>NUCLEOTIDE SEQUENCE [LARGE SCALE GENOMIC DNA]</scope>
</reference>
<name>A0A1X7S9C4_ZYMT9</name>
<accession>A0A1X7S9C4</accession>